<feature type="compositionally biased region" description="Basic and acidic residues" evidence="9">
    <location>
        <begin position="821"/>
        <end position="833"/>
    </location>
</feature>
<name>A0A336N288_CULSO</name>
<dbReference type="GO" id="GO:0097711">
    <property type="term" value="P:ciliary basal body-plasma membrane docking"/>
    <property type="evidence" value="ECO:0007669"/>
    <property type="project" value="TreeGrafter"/>
</dbReference>
<proteinExistence type="predicted"/>
<feature type="region of interest" description="Disordered" evidence="9">
    <location>
        <begin position="508"/>
        <end position="550"/>
    </location>
</feature>
<feature type="coiled-coil region" evidence="8">
    <location>
        <begin position="157"/>
        <end position="191"/>
    </location>
</feature>
<feature type="coiled-coil region" evidence="8">
    <location>
        <begin position="471"/>
        <end position="505"/>
    </location>
</feature>
<dbReference type="GO" id="GO:0034451">
    <property type="term" value="C:centriolar satellite"/>
    <property type="evidence" value="ECO:0007669"/>
    <property type="project" value="TreeGrafter"/>
</dbReference>
<feature type="coiled-coil region" evidence="8">
    <location>
        <begin position="1071"/>
        <end position="1149"/>
    </location>
</feature>
<dbReference type="PANTHER" id="PTHR18879">
    <property type="entry name" value="CENTROSOMAL PROTEIN OF 290 KDA"/>
    <property type="match status" value="1"/>
</dbReference>
<evidence type="ECO:0000256" key="8">
    <source>
        <dbReference type="SAM" id="Coils"/>
    </source>
</evidence>
<feature type="coiled-coil region" evidence="8">
    <location>
        <begin position="1633"/>
        <end position="1688"/>
    </location>
</feature>
<keyword evidence="4" id="KW-0970">Cilium biogenesis/degradation</keyword>
<evidence type="ECO:0000256" key="1">
    <source>
        <dbReference type="ARBA" id="ARBA00004120"/>
    </source>
</evidence>
<dbReference type="InterPro" id="IPR026201">
    <property type="entry name" value="Cep290"/>
</dbReference>
<evidence type="ECO:0000256" key="3">
    <source>
        <dbReference type="ARBA" id="ARBA00022490"/>
    </source>
</evidence>
<dbReference type="PANTHER" id="PTHR18879:SF20">
    <property type="entry name" value="CENTROSOMAL PROTEIN OF 290 KDA"/>
    <property type="match status" value="1"/>
</dbReference>
<feature type="region of interest" description="Disordered" evidence="9">
    <location>
        <begin position="1872"/>
        <end position="1903"/>
    </location>
</feature>
<feature type="region of interest" description="Disordered" evidence="9">
    <location>
        <begin position="821"/>
        <end position="840"/>
    </location>
</feature>
<keyword evidence="5 8" id="KW-0175">Coiled coil</keyword>
<comment type="subcellular location">
    <subcellularLocation>
        <location evidence="1">Cytoplasm</location>
        <location evidence="1">Cytoskeleton</location>
        <location evidence="1">Cilium basal body</location>
    </subcellularLocation>
    <subcellularLocation>
        <location evidence="2">Cytoplasm</location>
        <location evidence="2">Cytoskeleton</location>
        <location evidence="2">Microtubule organizing center</location>
        <location evidence="2">Centrosome</location>
    </subcellularLocation>
</comment>
<protein>
    <submittedName>
        <fullName evidence="10">CSON008741 protein</fullName>
    </submittedName>
</protein>
<dbReference type="GO" id="GO:0035869">
    <property type="term" value="C:ciliary transition zone"/>
    <property type="evidence" value="ECO:0007669"/>
    <property type="project" value="TreeGrafter"/>
</dbReference>
<keyword evidence="6" id="KW-0206">Cytoskeleton</keyword>
<keyword evidence="3" id="KW-0963">Cytoplasm</keyword>
<dbReference type="EMBL" id="UFQT01003338">
    <property type="protein sequence ID" value="SSX34887.1"/>
    <property type="molecule type" value="Genomic_DNA"/>
</dbReference>
<dbReference type="VEuPathDB" id="VectorBase:CSON008741"/>
<feature type="region of interest" description="Disordered" evidence="9">
    <location>
        <begin position="1259"/>
        <end position="1291"/>
    </location>
</feature>
<sequence length="2023" mass="233958">MGTQTNPMNYIKQILSQPPEAYGDEKLEEIFNELIMFDSSIKFDTKQYKKLYRLCLRLLKQKGGQISSLHIQIRDLTEKQIQLQNTESPIEVNDEINRLKAQLDKLELDKAHYKNKCREQTVQINVLQRKIQEGAQDNDSGDALSDLDKQQELLSNISAKNKHIKRLLRDIEELESQNVIQSRMVAELQEAQRDSNINLVTLSQQFHESQVIINKQSDTIKENILEIESLKQILAKAAQEKSDINKEVEIFKQQLEERAIVWQEVLETKDQELKSIKEKYDELVSKHPGYNIDQERNEFQRLTDTIQDKDRIILEMEDHIKSLNDVIQAQKDEINEVNGAKKKLEKEKLETKSGKCCLNTKQLLEKSNERCMELQEALSNAESDNVLKAKQAFEAIEALKGYEKGQYGLPEALVKINNLQDKINMRDKQIKDLISDVNQANELAMENCILRKRLNIPSDEVISTKNFIAKQKRYEKLNEKLTLKLRAYEEMLLQLKLERNDLRRKLAGDSSYRHSKKSDKKSKKAVENVIDDDVDDEDEEGGQSSASIESEKVENLCERCLKKISSKSDKQKISKSDSDQLIKENYDRIVEENENLRIGMHEILQKLRECDATSSKINVDTSTLERLLHALDARSISGWYHPAMRIQNELLATKERELALLERIKSNEELLSQQQKGDAIERQNSHDPEINELLHEITKLKSDLTDKDNELEKYKKIVESDDQNQTDLLAEMDRLRIVEESYNNLVTTLEKSDNERDQLLVATLKSLNDIEGKMSLMKRKFEFLKHENVNLINKIKNIRLDDIILISKLKIELAEKKNEIEEKKSMESNKSEDDSPPTTNALRNEIRELKLELSSSCAKLMKNLRQVQGSEIIEMDLKKAENIAIVKDNLAVDVITIDEFTEMKSAKERANIELKELKSKNRQLEDVLTILNQQLAEQQKLLSRRSDEEISLRHLVADLQSTSDDNYLLVKTQTELDIALASEQDLRDKNEKLEKKIELLQNELKSKEFNRSNIEKEYADMRKNDSLKIKFLKKTLTNLRESYMLFTPLFAIDDFLKVFASILDLKQKIDEQEKCLERKSFEKNMQQLESEMKRLSSSDGDVQLKIELLKLSSHNDFLSEQLIKTEQKLREQEKDLQSLKLKNIETTQHWNTIKMLFDENSKNSNDKKNTKAIQTDRNLVDKATSTEMKTGEKSDDPERSPSEKSSPKHHMPTRQFDPEVFAHALSSHESLKMQLKQALNLASARSALLLETETRLAEAHGRVRSLEKSLEDRDNQLKSVKDAKPDKTTTERKEDNILSITIASLQNLLLEKDTTLSRYRELLEAERHEHSKIHEEHLSEIKKLKKHVEECERELTKKDEELRKHPNRDDFTSKPKKIETSSSHSDSDDSNKSGANEKQNIESTKEKKSSDPNPTIKLLEEEITKLHLQLQEVSDREKIWEKSLNEKETEIHKLREKLQTTHVDGHEITENLASRREIEQMRALIDEKDRHIQDLTETLSHFHDDQQKFMNDTDINTTEEVTQLSVELNRCEASNRILKTQLDATKRQLANVTQRENQARDLIKNLKAQLIRRPVISIKSESLMSVREEQLRKRNQQLEIELGDIRDELHRQKVLNENRRAKSASDLHLWDKQKRWQQTAEKLKEKLNEREAELDKLRATVTTAKNSIARLEREKHILEQRRANHYCTSASCPNLHTATGGGQSTSGKYTPADSPESYGTSSATPDRNHGGVAAVEVLNESNRELVEALKNRVEAQQRKIVALELEGKGSNALVNEIEKLQDVNSNLQAQNVRLEAKILQFQLENDKLKHGNNSELMLKQIKHLEDYITTIKGELIRAKSGLDSSKETINIEKNKNQQLEKTVTTLRAMIDKLKTEQRPKSGRSITAPSKSPEKTPTQQGISPEIHENLQSEFNKMQKAYAELTEKLSSMQVELQLQTGHCSQCGGRRYSSSSSSESGEVNDLETEFKRCKEKLIEKSRLLDKAKILLTRAAAKEKNMREQIAYLRRRCSELQNVPVIEETSE</sequence>
<feature type="compositionally biased region" description="Basic residues" evidence="9">
    <location>
        <begin position="513"/>
        <end position="523"/>
    </location>
</feature>
<evidence type="ECO:0000256" key="7">
    <source>
        <dbReference type="ARBA" id="ARBA00023273"/>
    </source>
</evidence>
<feature type="compositionally biased region" description="Basic and acidic residues" evidence="9">
    <location>
        <begin position="1160"/>
        <end position="1169"/>
    </location>
</feature>
<feature type="coiled-coil region" evidence="8">
    <location>
        <begin position="1528"/>
        <end position="1608"/>
    </location>
</feature>
<feature type="compositionally biased region" description="Polar residues" evidence="9">
    <location>
        <begin position="1883"/>
        <end position="1901"/>
    </location>
</feature>
<evidence type="ECO:0000256" key="2">
    <source>
        <dbReference type="ARBA" id="ARBA00004300"/>
    </source>
</evidence>
<feature type="coiled-coil region" evidence="8">
    <location>
        <begin position="1416"/>
        <end position="1498"/>
    </location>
</feature>
<feature type="coiled-coil region" evidence="8">
    <location>
        <begin position="96"/>
        <end position="123"/>
    </location>
</feature>
<feature type="compositionally biased region" description="Polar residues" evidence="9">
    <location>
        <begin position="1172"/>
        <end position="1188"/>
    </location>
</feature>
<feature type="coiled-coil region" evidence="8">
    <location>
        <begin position="220"/>
        <end position="286"/>
    </location>
</feature>
<feature type="coiled-coil region" evidence="8">
    <location>
        <begin position="1906"/>
        <end position="1933"/>
    </location>
</feature>
<evidence type="ECO:0000313" key="10">
    <source>
        <dbReference type="EMBL" id="SSX34887.1"/>
    </source>
</evidence>
<evidence type="ECO:0000256" key="5">
    <source>
        <dbReference type="ARBA" id="ARBA00023054"/>
    </source>
</evidence>
<feature type="compositionally biased region" description="Basic and acidic residues" evidence="9">
    <location>
        <begin position="1189"/>
        <end position="1206"/>
    </location>
</feature>
<evidence type="ECO:0000256" key="9">
    <source>
        <dbReference type="SAM" id="MobiDB-lite"/>
    </source>
</evidence>
<feature type="region of interest" description="Disordered" evidence="9">
    <location>
        <begin position="1160"/>
        <end position="1213"/>
    </location>
</feature>
<keyword evidence="7" id="KW-0966">Cell projection</keyword>
<dbReference type="GO" id="GO:1905349">
    <property type="term" value="P:ciliary transition zone assembly"/>
    <property type="evidence" value="ECO:0007669"/>
    <property type="project" value="TreeGrafter"/>
</dbReference>
<dbReference type="OMA" id="RIEMQQR"/>
<feature type="coiled-coil region" evidence="8">
    <location>
        <begin position="976"/>
        <end position="1024"/>
    </location>
</feature>
<reference evidence="10" key="1">
    <citation type="submission" date="2018-07" db="EMBL/GenBank/DDBJ databases">
        <authorList>
            <person name="Quirk P.G."/>
            <person name="Krulwich T.A."/>
        </authorList>
    </citation>
    <scope>NUCLEOTIDE SEQUENCE</scope>
</reference>
<feature type="region of interest" description="Disordered" evidence="9">
    <location>
        <begin position="1357"/>
        <end position="1414"/>
    </location>
</feature>
<feature type="coiled-coil region" evidence="8">
    <location>
        <begin position="1738"/>
        <end position="1804"/>
    </location>
</feature>
<organism evidence="10">
    <name type="scientific">Culicoides sonorensis</name>
    <name type="common">Biting midge</name>
    <dbReference type="NCBI Taxonomy" id="179676"/>
    <lineage>
        <taxon>Eukaryota</taxon>
        <taxon>Metazoa</taxon>
        <taxon>Ecdysozoa</taxon>
        <taxon>Arthropoda</taxon>
        <taxon>Hexapoda</taxon>
        <taxon>Insecta</taxon>
        <taxon>Pterygota</taxon>
        <taxon>Neoptera</taxon>
        <taxon>Endopterygota</taxon>
        <taxon>Diptera</taxon>
        <taxon>Nematocera</taxon>
        <taxon>Chironomoidea</taxon>
        <taxon>Ceratopogonidae</taxon>
        <taxon>Ceratopogoninae</taxon>
        <taxon>Culicoides</taxon>
        <taxon>Monoculicoides</taxon>
    </lineage>
</organism>
<gene>
    <name evidence="10" type="primary">CSON008741</name>
</gene>
<dbReference type="GO" id="GO:1905515">
    <property type="term" value="P:non-motile cilium assembly"/>
    <property type="evidence" value="ECO:0007669"/>
    <property type="project" value="TreeGrafter"/>
</dbReference>
<feature type="coiled-coil region" evidence="8">
    <location>
        <begin position="313"/>
        <end position="384"/>
    </location>
</feature>
<feature type="compositionally biased region" description="Basic and acidic residues" evidence="9">
    <location>
        <begin position="1399"/>
        <end position="1410"/>
    </location>
</feature>
<feature type="compositionally biased region" description="Basic and acidic residues" evidence="9">
    <location>
        <begin position="1357"/>
        <end position="1391"/>
    </location>
</feature>
<feature type="coiled-coil region" evidence="8">
    <location>
        <begin position="690"/>
        <end position="717"/>
    </location>
</feature>
<accession>A0A336N288</accession>
<evidence type="ECO:0000256" key="4">
    <source>
        <dbReference type="ARBA" id="ARBA00022794"/>
    </source>
</evidence>
<feature type="compositionally biased region" description="Acidic residues" evidence="9">
    <location>
        <begin position="529"/>
        <end position="541"/>
    </location>
</feature>
<feature type="coiled-coil region" evidence="8">
    <location>
        <begin position="900"/>
        <end position="941"/>
    </location>
</feature>
<evidence type="ECO:0000256" key="6">
    <source>
        <dbReference type="ARBA" id="ARBA00023212"/>
    </source>
</evidence>
<feature type="region of interest" description="Disordered" evidence="9">
    <location>
        <begin position="1691"/>
        <end position="1729"/>
    </location>
</feature>